<keyword evidence="2" id="KW-1185">Reference proteome</keyword>
<accession>A0ABD2ZGQ2</accession>
<evidence type="ECO:0000313" key="1">
    <source>
        <dbReference type="EMBL" id="KAL3518637.1"/>
    </source>
</evidence>
<evidence type="ECO:0000313" key="2">
    <source>
        <dbReference type="Proteomes" id="UP001630127"/>
    </source>
</evidence>
<gene>
    <name evidence="1" type="ORF">ACH5RR_021226</name>
</gene>
<dbReference type="EMBL" id="JBJUIK010000009">
    <property type="protein sequence ID" value="KAL3518637.1"/>
    <property type="molecule type" value="Genomic_DNA"/>
</dbReference>
<organism evidence="1 2">
    <name type="scientific">Cinchona calisaya</name>
    <dbReference type="NCBI Taxonomy" id="153742"/>
    <lineage>
        <taxon>Eukaryota</taxon>
        <taxon>Viridiplantae</taxon>
        <taxon>Streptophyta</taxon>
        <taxon>Embryophyta</taxon>
        <taxon>Tracheophyta</taxon>
        <taxon>Spermatophyta</taxon>
        <taxon>Magnoliopsida</taxon>
        <taxon>eudicotyledons</taxon>
        <taxon>Gunneridae</taxon>
        <taxon>Pentapetalae</taxon>
        <taxon>asterids</taxon>
        <taxon>lamiids</taxon>
        <taxon>Gentianales</taxon>
        <taxon>Rubiaceae</taxon>
        <taxon>Cinchonoideae</taxon>
        <taxon>Cinchoneae</taxon>
        <taxon>Cinchona</taxon>
    </lineage>
</organism>
<protein>
    <submittedName>
        <fullName evidence="1">Uncharacterized protein</fullName>
    </submittedName>
</protein>
<dbReference type="AlphaFoldDB" id="A0ABD2ZGQ2"/>
<proteinExistence type="predicted"/>
<name>A0ABD2ZGQ2_9GENT</name>
<dbReference type="Proteomes" id="UP001630127">
    <property type="component" value="Unassembled WGS sequence"/>
</dbReference>
<sequence>MLVSSSSKKEMLVSNTRKEALASKSSKEILASSSSKEMLATISNKWSRIMLISNNNMCNNSSSRWRTMMISSRNRLLLISNNGWLRIFLEKGPPDATIHKRVTRNKKNLTDANKVMIYLNATYLGKESPYKVGIWLKNVGRAKGKNKLPFELEMEKILTIPDQELKAWNSWYNEKKRSNPNFEREFQEAIKRERPGEELIYETTLEFRGATKSSIQELEVVKLDYLSLRSSCSICLEELEKGFQAI</sequence>
<comment type="caution">
    <text evidence="1">The sequence shown here is derived from an EMBL/GenBank/DDBJ whole genome shotgun (WGS) entry which is preliminary data.</text>
</comment>
<reference evidence="1 2" key="1">
    <citation type="submission" date="2024-11" db="EMBL/GenBank/DDBJ databases">
        <title>A near-complete genome assembly of Cinchona calisaya.</title>
        <authorList>
            <person name="Lian D.C."/>
            <person name="Zhao X.W."/>
            <person name="Wei L."/>
        </authorList>
    </citation>
    <scope>NUCLEOTIDE SEQUENCE [LARGE SCALE GENOMIC DNA]</scope>
    <source>
        <tissue evidence="1">Nenye</tissue>
    </source>
</reference>